<dbReference type="RefSeq" id="WP_092478156.1">
    <property type="nucleotide sequence ID" value="NZ_FOHN01000015.1"/>
</dbReference>
<dbReference type="InterPro" id="IPR027417">
    <property type="entry name" value="P-loop_NTPase"/>
</dbReference>
<dbReference type="STRING" id="29364.SAMN04487772_11532"/>
<protein>
    <submittedName>
        <fullName evidence="1">Uncharacterized protein</fullName>
    </submittedName>
</protein>
<gene>
    <name evidence="1" type="ORF">SAMN04487772_11532</name>
</gene>
<reference evidence="1 2" key="1">
    <citation type="submission" date="2016-10" db="EMBL/GenBank/DDBJ databases">
        <authorList>
            <person name="de Groot N.N."/>
        </authorList>
    </citation>
    <scope>NUCLEOTIDE SEQUENCE [LARGE SCALE GENOMIC DNA]</scope>
    <source>
        <strain evidence="1 2">DSM 1801</strain>
    </source>
</reference>
<evidence type="ECO:0000313" key="2">
    <source>
        <dbReference type="Proteomes" id="UP000199800"/>
    </source>
</evidence>
<dbReference type="OrthoDB" id="9781752at2"/>
<dbReference type="EMBL" id="FOHN01000015">
    <property type="protein sequence ID" value="SET32970.1"/>
    <property type="molecule type" value="Genomic_DNA"/>
</dbReference>
<dbReference type="Gene3D" id="3.40.50.300">
    <property type="entry name" value="P-loop containing nucleotide triphosphate hydrolases"/>
    <property type="match status" value="1"/>
</dbReference>
<accession>A0A1I0DKG8</accession>
<sequence length="358" mass="40909">MAAKHYFACGNTAKGFQNLFASNLQNLDRIFILKGGPGNGKSSFMKRIGQNYEERYLVEYIHCSSDSKSLDGVIVRELGFGIVDGTAPHVIEPAVPGCVEEYVNLGCAWVTRKLKTEQKEIMKLQEQIAVCYPRAYEAFSRGIKIHDEWEKIYINNMDFDKANELTELVIKDVLKDNSFEKESKVYHRFFGAATCDGSVDFVENIIEPLENRYFIKGRPGSGKSTMLKKLMVHAQMKGLDVEVYHCGFDPNSLDMILFPEINTVIFDSTAPHEYYPSRETDVVVDMYKELVAEGTDEKYAEELADIQARYRGCIKEGVSYLKKAKELHDQLEAYYIEATEFRVVDVMLNQLIIDIEKR</sequence>
<dbReference type="Proteomes" id="UP000199800">
    <property type="component" value="Unassembled WGS sequence"/>
</dbReference>
<dbReference type="SUPFAM" id="SSF52540">
    <property type="entry name" value="P-loop containing nucleoside triphosphate hydrolases"/>
    <property type="match status" value="2"/>
</dbReference>
<dbReference type="AlphaFoldDB" id="A0A1I0DKG8"/>
<name>A0A1I0DKG8_9FIRM</name>
<proteinExistence type="predicted"/>
<evidence type="ECO:0000313" key="1">
    <source>
        <dbReference type="EMBL" id="SET32970.1"/>
    </source>
</evidence>
<organism evidence="1 2">
    <name type="scientific">[Clostridium] polysaccharolyticum</name>
    <dbReference type="NCBI Taxonomy" id="29364"/>
    <lineage>
        <taxon>Bacteria</taxon>
        <taxon>Bacillati</taxon>
        <taxon>Bacillota</taxon>
        <taxon>Clostridia</taxon>
        <taxon>Lachnospirales</taxon>
        <taxon>Lachnospiraceae</taxon>
    </lineage>
</organism>
<keyword evidence="2" id="KW-1185">Reference proteome</keyword>